<keyword evidence="6" id="KW-1185">Reference proteome</keyword>
<feature type="region of interest" description="Disordered" evidence="3">
    <location>
        <begin position="363"/>
        <end position="395"/>
    </location>
</feature>
<protein>
    <recommendedName>
        <fullName evidence="2">Cysteine-rich DPF motif domain-containing protein 1</fullName>
    </recommendedName>
</protein>
<dbReference type="PRINTS" id="PR01995">
    <property type="entry name" value="UPF0595"/>
</dbReference>
<dbReference type="EMBL" id="JACDTQ010002810">
    <property type="protein sequence ID" value="KAF5915696.1"/>
    <property type="molecule type" value="Genomic_DNA"/>
</dbReference>
<dbReference type="PANTHER" id="PTHR31849">
    <property type="entry name" value="CYSTEINE-RICH PDF MOTIF DOMAIN-CONTAINING PROTEIN 1"/>
    <property type="match status" value="1"/>
</dbReference>
<feature type="compositionally biased region" description="Gly residues" evidence="3">
    <location>
        <begin position="121"/>
        <end position="135"/>
    </location>
</feature>
<organism evidence="5 6">
    <name type="scientific">Diceros bicornis minor</name>
    <name type="common">South-central black rhinoceros</name>
    <dbReference type="NCBI Taxonomy" id="77932"/>
    <lineage>
        <taxon>Eukaryota</taxon>
        <taxon>Metazoa</taxon>
        <taxon>Chordata</taxon>
        <taxon>Craniata</taxon>
        <taxon>Vertebrata</taxon>
        <taxon>Euteleostomi</taxon>
        <taxon>Mammalia</taxon>
        <taxon>Eutheria</taxon>
        <taxon>Laurasiatheria</taxon>
        <taxon>Perissodactyla</taxon>
        <taxon>Rhinocerotidae</taxon>
        <taxon>Diceros</taxon>
    </lineage>
</organism>
<evidence type="ECO:0000256" key="3">
    <source>
        <dbReference type="SAM" id="MobiDB-lite"/>
    </source>
</evidence>
<proteinExistence type="inferred from homology"/>
<dbReference type="Proteomes" id="UP000551758">
    <property type="component" value="Unassembled WGS sequence"/>
</dbReference>
<sequence>SKPCPAPPRPAAPLKLRGWDDAAVAEVRHEAPPRPAHAPAVGRRQGGAAHALWAGAARGCGGGGECAAWRGRARRGLVAPGASRSPGWTRRLGGGRWGAQCSPAARGAGDGTEDAGRATAAGGGARGGGAAGPGSGLDVRGLSGNREEDAGAMPCLLILQMACETECRPLGVFKCQLCALIAPYSYVGQKPPDTQSVILLEESYVMKDPFTSDKDRFLILGSRCSLCSRLVCVGPVGEPSRGRNCALLGICGVPGSMLGTCFTGMQYILFQEILPPLCPEEHRCFPSGNSAGLGEKESSIKEACQPAQFSDMRAAGCQIHSSTLHGTPGPAGPLDGAELGAAWPCLVCGQLGAGSVAQGSWGPACSSNRAGSHTEKAPQRQTSDQTSCKPSRAAP</sequence>
<gene>
    <name evidence="5" type="ORF">HPG69_017836</name>
</gene>
<evidence type="ECO:0000259" key="4">
    <source>
        <dbReference type="Pfam" id="PF10170"/>
    </source>
</evidence>
<feature type="non-terminal residue" evidence="5">
    <location>
        <position position="395"/>
    </location>
</feature>
<reference evidence="5 6" key="1">
    <citation type="journal article" date="2020" name="Mol. Biol. Evol.">
        <title>Interspecific Gene Flow and the Evolution of Specialization in Black and White Rhinoceros.</title>
        <authorList>
            <person name="Moodley Y."/>
            <person name="Westbury M.V."/>
            <person name="Russo I.M."/>
            <person name="Gopalakrishnan S."/>
            <person name="Rakotoarivelo A."/>
            <person name="Olsen R.A."/>
            <person name="Prost S."/>
            <person name="Tunstall T."/>
            <person name="Ryder O.A."/>
            <person name="Dalen L."/>
            <person name="Bruford M.W."/>
        </authorList>
    </citation>
    <scope>NUCLEOTIDE SEQUENCE [LARGE SCALE GENOMIC DNA]</scope>
    <source>
        <strain evidence="5">SBR-YM</strain>
        <tissue evidence="5">Skin</tissue>
    </source>
</reference>
<name>A0A7J7EJU0_DICBM</name>
<dbReference type="Pfam" id="PF10170">
    <property type="entry name" value="C6_DPF"/>
    <property type="match status" value="1"/>
</dbReference>
<dbReference type="PANTHER" id="PTHR31849:SF1">
    <property type="entry name" value="CYSTEINE-RICH DPF MOTIF DOMAIN-CONTAINING PROTEIN 1"/>
    <property type="match status" value="1"/>
</dbReference>
<feature type="region of interest" description="Disordered" evidence="3">
    <location>
        <begin position="102"/>
        <end position="143"/>
    </location>
</feature>
<accession>A0A7J7EJU0</accession>
<evidence type="ECO:0000313" key="5">
    <source>
        <dbReference type="EMBL" id="KAF5915696.1"/>
    </source>
</evidence>
<dbReference type="AlphaFoldDB" id="A0A7J7EJU0"/>
<comment type="caution">
    <text evidence="5">The sequence shown here is derived from an EMBL/GenBank/DDBJ whole genome shotgun (WGS) entry which is preliminary data.</text>
</comment>
<dbReference type="InterPro" id="IPR042426">
    <property type="entry name" value="CDPF1"/>
</dbReference>
<evidence type="ECO:0000256" key="1">
    <source>
        <dbReference type="ARBA" id="ARBA00007917"/>
    </source>
</evidence>
<comment type="similarity">
    <text evidence="1">Belongs to the CDPF1 family.</text>
</comment>
<dbReference type="InterPro" id="IPR018785">
    <property type="entry name" value="CDPF1_dom"/>
</dbReference>
<feature type="compositionally biased region" description="Polar residues" evidence="3">
    <location>
        <begin position="379"/>
        <end position="389"/>
    </location>
</feature>
<evidence type="ECO:0000256" key="2">
    <source>
        <dbReference type="ARBA" id="ARBA00014801"/>
    </source>
</evidence>
<evidence type="ECO:0000313" key="6">
    <source>
        <dbReference type="Proteomes" id="UP000551758"/>
    </source>
</evidence>
<feature type="domain" description="Cysteine-rich DPF motif" evidence="4">
    <location>
        <begin position="173"/>
        <end position="235"/>
    </location>
</feature>